<dbReference type="InterPro" id="IPR002182">
    <property type="entry name" value="NB-ARC"/>
</dbReference>
<evidence type="ECO:0000259" key="2">
    <source>
        <dbReference type="Pfam" id="PF00931"/>
    </source>
</evidence>
<dbReference type="PANTHER" id="PTHR19338">
    <property type="entry name" value="TRANSLOCASE OF INNER MITOCHONDRIAL MEMBRANE 13 HOMOLOG"/>
    <property type="match status" value="1"/>
</dbReference>
<feature type="region of interest" description="Disordered" evidence="1">
    <location>
        <begin position="148"/>
        <end position="172"/>
    </location>
</feature>
<name>A0A5A7PNB3_STRAF</name>
<sequence length="185" mass="20565">MAYGAVTVLLENLSRLLTSHSDLISDKLKPVMDELIRMGITRVKIAKPETHEAKSRTSFILCAQKPKRKRHHFSSNPLPSNFALAPRVRGDNVVGLEDEQDRLMHLLTETLELEELNVITIIGMPGLGKTTLARKVYETEEIIVHFPSSSGPASLKNSTQDQSFSTSSKNSPARICRASASMTWH</sequence>
<dbReference type="PANTHER" id="PTHR19338:SF63">
    <property type="entry name" value="NB-ARC DOMAIN-CONTAINING PROTEIN"/>
    <property type="match status" value="1"/>
</dbReference>
<dbReference type="Proteomes" id="UP000325081">
    <property type="component" value="Unassembled WGS sequence"/>
</dbReference>
<dbReference type="InterPro" id="IPR027417">
    <property type="entry name" value="P-loop_NTPase"/>
</dbReference>
<dbReference type="OrthoDB" id="1750347at2759"/>
<dbReference type="GO" id="GO:0043531">
    <property type="term" value="F:ADP binding"/>
    <property type="evidence" value="ECO:0007669"/>
    <property type="project" value="InterPro"/>
</dbReference>
<keyword evidence="4" id="KW-1185">Reference proteome</keyword>
<accession>A0A5A7PNB3</accession>
<dbReference type="Pfam" id="PF00931">
    <property type="entry name" value="NB-ARC"/>
    <property type="match status" value="1"/>
</dbReference>
<organism evidence="3 4">
    <name type="scientific">Striga asiatica</name>
    <name type="common">Asiatic witchweed</name>
    <name type="synonym">Buchnera asiatica</name>
    <dbReference type="NCBI Taxonomy" id="4170"/>
    <lineage>
        <taxon>Eukaryota</taxon>
        <taxon>Viridiplantae</taxon>
        <taxon>Streptophyta</taxon>
        <taxon>Embryophyta</taxon>
        <taxon>Tracheophyta</taxon>
        <taxon>Spermatophyta</taxon>
        <taxon>Magnoliopsida</taxon>
        <taxon>eudicotyledons</taxon>
        <taxon>Gunneridae</taxon>
        <taxon>Pentapetalae</taxon>
        <taxon>asterids</taxon>
        <taxon>lamiids</taxon>
        <taxon>Lamiales</taxon>
        <taxon>Orobanchaceae</taxon>
        <taxon>Buchnereae</taxon>
        <taxon>Striga</taxon>
    </lineage>
</organism>
<proteinExistence type="predicted"/>
<dbReference type="SUPFAM" id="SSF52540">
    <property type="entry name" value="P-loop containing nucleoside triphosphate hydrolases"/>
    <property type="match status" value="1"/>
</dbReference>
<protein>
    <submittedName>
        <fullName evidence="3">Disease resistance protein</fullName>
    </submittedName>
</protein>
<dbReference type="Gene3D" id="3.40.50.300">
    <property type="entry name" value="P-loop containing nucleotide triphosphate hydrolases"/>
    <property type="match status" value="1"/>
</dbReference>
<dbReference type="AlphaFoldDB" id="A0A5A7PNB3"/>
<evidence type="ECO:0000313" key="3">
    <source>
        <dbReference type="EMBL" id="GER34156.1"/>
    </source>
</evidence>
<gene>
    <name evidence="3" type="ORF">STAS_10350</name>
</gene>
<feature type="domain" description="NB-ARC" evidence="2">
    <location>
        <begin position="101"/>
        <end position="148"/>
    </location>
</feature>
<dbReference type="EMBL" id="BKCP01004849">
    <property type="protein sequence ID" value="GER34156.1"/>
    <property type="molecule type" value="Genomic_DNA"/>
</dbReference>
<evidence type="ECO:0000256" key="1">
    <source>
        <dbReference type="SAM" id="MobiDB-lite"/>
    </source>
</evidence>
<reference evidence="4" key="1">
    <citation type="journal article" date="2019" name="Curr. Biol.">
        <title>Genome Sequence of Striga asiatica Provides Insight into the Evolution of Plant Parasitism.</title>
        <authorList>
            <person name="Yoshida S."/>
            <person name="Kim S."/>
            <person name="Wafula E.K."/>
            <person name="Tanskanen J."/>
            <person name="Kim Y.M."/>
            <person name="Honaas L."/>
            <person name="Yang Z."/>
            <person name="Spallek T."/>
            <person name="Conn C.E."/>
            <person name="Ichihashi Y."/>
            <person name="Cheong K."/>
            <person name="Cui S."/>
            <person name="Der J.P."/>
            <person name="Gundlach H."/>
            <person name="Jiao Y."/>
            <person name="Hori C."/>
            <person name="Ishida J.K."/>
            <person name="Kasahara H."/>
            <person name="Kiba T."/>
            <person name="Kim M.S."/>
            <person name="Koo N."/>
            <person name="Laohavisit A."/>
            <person name="Lee Y.H."/>
            <person name="Lumba S."/>
            <person name="McCourt P."/>
            <person name="Mortimer J.C."/>
            <person name="Mutuku J.M."/>
            <person name="Nomura T."/>
            <person name="Sasaki-Sekimoto Y."/>
            <person name="Seto Y."/>
            <person name="Wang Y."/>
            <person name="Wakatake T."/>
            <person name="Sakakibara H."/>
            <person name="Demura T."/>
            <person name="Yamaguchi S."/>
            <person name="Yoneyama K."/>
            <person name="Manabe R.I."/>
            <person name="Nelson D.C."/>
            <person name="Schulman A.H."/>
            <person name="Timko M.P."/>
            <person name="dePamphilis C.W."/>
            <person name="Choi D."/>
            <person name="Shirasu K."/>
        </authorList>
    </citation>
    <scope>NUCLEOTIDE SEQUENCE [LARGE SCALE GENOMIC DNA]</scope>
    <source>
        <strain evidence="4">cv. UVA1</strain>
    </source>
</reference>
<comment type="caution">
    <text evidence="3">The sequence shown here is derived from an EMBL/GenBank/DDBJ whole genome shotgun (WGS) entry which is preliminary data.</text>
</comment>
<evidence type="ECO:0000313" key="4">
    <source>
        <dbReference type="Proteomes" id="UP000325081"/>
    </source>
</evidence>
<feature type="compositionally biased region" description="Polar residues" evidence="1">
    <location>
        <begin position="148"/>
        <end position="171"/>
    </location>
</feature>